<name>A0A3P7NQW1_DIBLA</name>
<dbReference type="OrthoDB" id="6253318at2759"/>
<sequence length="157" mass="17669">MQREGECMWDDATIASSGFVSYSEPIENAIGTARQPTSPWRRRAEVLQDSRRVALSRGLAWEENLGEIDDYVFEEEVDDEATGPPKISGSPLNFGPSSAQIKSQELAQQLQNLQIKKPSAFRIQQPSYVCSYFALLVFTFKRFLSLSFQILCSTSSF</sequence>
<organism evidence="1 2">
    <name type="scientific">Dibothriocephalus latus</name>
    <name type="common">Fish tapeworm</name>
    <name type="synonym">Diphyllobothrium latum</name>
    <dbReference type="NCBI Taxonomy" id="60516"/>
    <lineage>
        <taxon>Eukaryota</taxon>
        <taxon>Metazoa</taxon>
        <taxon>Spiralia</taxon>
        <taxon>Lophotrochozoa</taxon>
        <taxon>Platyhelminthes</taxon>
        <taxon>Cestoda</taxon>
        <taxon>Eucestoda</taxon>
        <taxon>Diphyllobothriidea</taxon>
        <taxon>Diphyllobothriidae</taxon>
        <taxon>Dibothriocephalus</taxon>
    </lineage>
</organism>
<protein>
    <submittedName>
        <fullName evidence="1">Uncharacterized protein</fullName>
    </submittedName>
</protein>
<reference evidence="1 2" key="1">
    <citation type="submission" date="2018-11" db="EMBL/GenBank/DDBJ databases">
        <authorList>
            <consortium name="Pathogen Informatics"/>
        </authorList>
    </citation>
    <scope>NUCLEOTIDE SEQUENCE [LARGE SCALE GENOMIC DNA]</scope>
</reference>
<gene>
    <name evidence="1" type="ORF">DILT_LOCUS19646</name>
</gene>
<dbReference type="AlphaFoldDB" id="A0A3P7NQW1"/>
<accession>A0A3P7NQW1</accession>
<dbReference type="EMBL" id="UYRU01117583">
    <property type="protein sequence ID" value="VDN45584.1"/>
    <property type="molecule type" value="Genomic_DNA"/>
</dbReference>
<keyword evidence="2" id="KW-1185">Reference proteome</keyword>
<evidence type="ECO:0000313" key="1">
    <source>
        <dbReference type="EMBL" id="VDN45584.1"/>
    </source>
</evidence>
<evidence type="ECO:0000313" key="2">
    <source>
        <dbReference type="Proteomes" id="UP000281553"/>
    </source>
</evidence>
<proteinExistence type="predicted"/>
<dbReference type="Proteomes" id="UP000281553">
    <property type="component" value="Unassembled WGS sequence"/>
</dbReference>